<feature type="compositionally biased region" description="Polar residues" evidence="1">
    <location>
        <begin position="344"/>
        <end position="355"/>
    </location>
</feature>
<dbReference type="EMBL" id="CAJVPA010000111">
    <property type="protein sequence ID" value="CAG8342821.1"/>
    <property type="molecule type" value="Genomic_DNA"/>
</dbReference>
<feature type="compositionally biased region" description="Low complexity" evidence="1">
    <location>
        <begin position="394"/>
        <end position="406"/>
    </location>
</feature>
<name>A0A9W4IPC8_9EURO</name>
<protein>
    <recommendedName>
        <fullName evidence="4">Myb-like domain-containing protein</fullName>
    </recommendedName>
</protein>
<comment type="caution">
    <text evidence="2">The sequence shown here is derived from an EMBL/GenBank/DDBJ whole genome shotgun (WGS) entry which is preliminary data.</text>
</comment>
<feature type="region of interest" description="Disordered" evidence="1">
    <location>
        <begin position="66"/>
        <end position="91"/>
    </location>
</feature>
<evidence type="ECO:0000256" key="1">
    <source>
        <dbReference type="SAM" id="MobiDB-lite"/>
    </source>
</evidence>
<feature type="region of interest" description="Disordered" evidence="1">
    <location>
        <begin position="16"/>
        <end position="39"/>
    </location>
</feature>
<dbReference type="AlphaFoldDB" id="A0A9W4IPC8"/>
<accession>A0A9W4IPC8</accession>
<evidence type="ECO:0008006" key="4">
    <source>
        <dbReference type="Google" id="ProtNLM"/>
    </source>
</evidence>
<feature type="region of interest" description="Disordered" evidence="1">
    <location>
        <begin position="316"/>
        <end position="355"/>
    </location>
</feature>
<feature type="compositionally biased region" description="Polar residues" evidence="1">
    <location>
        <begin position="369"/>
        <end position="391"/>
    </location>
</feature>
<evidence type="ECO:0000313" key="3">
    <source>
        <dbReference type="Proteomes" id="UP001152646"/>
    </source>
</evidence>
<sequence>MIDMLAIGNAEIWDNSPKQLSLSPSHISTSSPSSQVNSDILQKQTSIASSDWYYFFDSPTTTSYSHSLHCHTPQSQTPEQQQTPGNMMSSQGLTNQKALHSREDHIDMPRKAESHAASFGQNLPYFMPQLDLKVALSSNGSTCESDIESLDPFEEPYATHTVGENCCLAHPVPRSSVYATGNNITFLSSSDEAYPLSKIETQDGHLDNSVFLHYPNQSSSACHDNALGPLDHFHHAHNMASSSLVDAKFPPCDDSLAWYAWNTSASNYAWLSSHNVGDMTYGSDCRSPALHNVPWVNTSNLYRAKGICEPSIHPTGPSTGLAGTPSSHSYHAMVSPSPIHHQSRSPSSTFETASVQTCPKARFPMQPTYISSPHNVYSDTDTGSVSPSQKLPGSLSPSSFTASSTTEEGPSPQQIRDDQAGIRANMHYSDERNAFLIDCKRRGLSYKDIKRVGGFKEAESTLRGRYRTLTKSKDQRVRKPKWQNKDVHLLCEAVSIYTETTDYGSLTHMGMTINEPPKVSWKKVAEHIWNKGGSYQFGNATCKKKWCEIHDIRI</sequence>
<feature type="compositionally biased region" description="Low complexity" evidence="1">
    <location>
        <begin position="20"/>
        <end position="34"/>
    </location>
</feature>
<feature type="region of interest" description="Disordered" evidence="1">
    <location>
        <begin position="369"/>
        <end position="415"/>
    </location>
</feature>
<organism evidence="2 3">
    <name type="scientific">Penicillium salamii</name>
    <dbReference type="NCBI Taxonomy" id="1612424"/>
    <lineage>
        <taxon>Eukaryota</taxon>
        <taxon>Fungi</taxon>
        <taxon>Dikarya</taxon>
        <taxon>Ascomycota</taxon>
        <taxon>Pezizomycotina</taxon>
        <taxon>Eurotiomycetes</taxon>
        <taxon>Eurotiomycetidae</taxon>
        <taxon>Eurotiales</taxon>
        <taxon>Aspergillaceae</taxon>
        <taxon>Penicillium</taxon>
    </lineage>
</organism>
<proteinExistence type="predicted"/>
<feature type="compositionally biased region" description="Low complexity" evidence="1">
    <location>
        <begin position="72"/>
        <end position="84"/>
    </location>
</feature>
<dbReference type="Proteomes" id="UP001152646">
    <property type="component" value="Unassembled WGS sequence"/>
</dbReference>
<reference evidence="2" key="1">
    <citation type="submission" date="2021-07" db="EMBL/GenBank/DDBJ databases">
        <authorList>
            <person name="Branca A.L. A."/>
        </authorList>
    </citation>
    <scope>NUCLEOTIDE SEQUENCE</scope>
</reference>
<gene>
    <name evidence="2" type="ORF">PSALAMII_LOCUS2961</name>
</gene>
<dbReference type="OrthoDB" id="3439209at2759"/>
<evidence type="ECO:0000313" key="2">
    <source>
        <dbReference type="EMBL" id="CAG8342821.1"/>
    </source>
</evidence>